<organism evidence="1 2">
    <name type="scientific">Marinomonas polaris DSM 16579</name>
    <dbReference type="NCBI Taxonomy" id="1122206"/>
    <lineage>
        <taxon>Bacteria</taxon>
        <taxon>Pseudomonadati</taxon>
        <taxon>Pseudomonadota</taxon>
        <taxon>Gammaproteobacteria</taxon>
        <taxon>Oceanospirillales</taxon>
        <taxon>Oceanospirillaceae</taxon>
        <taxon>Marinomonas</taxon>
    </lineage>
</organism>
<dbReference type="Proteomes" id="UP000184517">
    <property type="component" value="Unassembled WGS sequence"/>
</dbReference>
<dbReference type="Pfam" id="PF00702">
    <property type="entry name" value="Hydrolase"/>
    <property type="match status" value="1"/>
</dbReference>
<protein>
    <submittedName>
        <fullName evidence="1">Putative hydrolase of the HAD superfamily</fullName>
    </submittedName>
</protein>
<dbReference type="STRING" id="1122206.SAMN02745753_04457"/>
<dbReference type="GO" id="GO:0016787">
    <property type="term" value="F:hydrolase activity"/>
    <property type="evidence" value="ECO:0007669"/>
    <property type="project" value="UniProtKB-KW"/>
</dbReference>
<reference evidence="2" key="1">
    <citation type="submission" date="2016-11" db="EMBL/GenBank/DDBJ databases">
        <authorList>
            <person name="Varghese N."/>
            <person name="Submissions S."/>
        </authorList>
    </citation>
    <scope>NUCLEOTIDE SEQUENCE [LARGE SCALE GENOMIC DNA]</scope>
    <source>
        <strain evidence="2">DSM 16579</strain>
    </source>
</reference>
<dbReference type="AlphaFoldDB" id="A0A1M5MHP2"/>
<evidence type="ECO:0000313" key="1">
    <source>
        <dbReference type="EMBL" id="SHG76944.1"/>
    </source>
</evidence>
<accession>A0A1M5MHP2</accession>
<dbReference type="SFLD" id="SFLDS00003">
    <property type="entry name" value="Haloacid_Dehalogenase"/>
    <property type="match status" value="1"/>
</dbReference>
<dbReference type="InterPro" id="IPR036412">
    <property type="entry name" value="HAD-like_sf"/>
</dbReference>
<dbReference type="RefSeq" id="WP_084122652.1">
    <property type="nucleotide sequence ID" value="NZ_FQVF01000030.1"/>
</dbReference>
<name>A0A1M5MHP2_9GAMM</name>
<dbReference type="Gene3D" id="1.10.286.50">
    <property type="match status" value="1"/>
</dbReference>
<keyword evidence="1" id="KW-0378">Hydrolase</keyword>
<sequence length="238" mass="27176">MVDSSATDEIVFLLDVDNTLLDNDHILVELKAFLIREIGEENSARYWVIFETLRTERGYADYLGALQQYRLEHLDDARGLLIAEFFLDYPFVDRLYADALALIKHLQTLGKTVILTDGEAVLQPRKIKCSGLWEAVDGQVLIYIHKETMLDAVEQHYPAQRYVMVDDKLRILTAMKRVWGSRLTTVFPRQGHYAHDPEKAHPYPAADVTIEHIGELIHHDFCIGLGAADIRSASLEEL</sequence>
<dbReference type="Gene3D" id="3.40.50.1000">
    <property type="entry name" value="HAD superfamily/HAD-like"/>
    <property type="match status" value="1"/>
</dbReference>
<keyword evidence="2" id="KW-1185">Reference proteome</keyword>
<proteinExistence type="predicted"/>
<gene>
    <name evidence="1" type="ORF">SAMN02745753_04457</name>
</gene>
<dbReference type="SFLD" id="SFLDG01129">
    <property type="entry name" value="C1.5:_HAD__Beta-PGM__Phosphata"/>
    <property type="match status" value="1"/>
</dbReference>
<dbReference type="OrthoDB" id="152220at2"/>
<dbReference type="SUPFAM" id="SSF56784">
    <property type="entry name" value="HAD-like"/>
    <property type="match status" value="1"/>
</dbReference>
<evidence type="ECO:0000313" key="2">
    <source>
        <dbReference type="Proteomes" id="UP000184517"/>
    </source>
</evidence>
<dbReference type="EMBL" id="FQVF01000030">
    <property type="protein sequence ID" value="SHG76944.1"/>
    <property type="molecule type" value="Genomic_DNA"/>
</dbReference>
<dbReference type="InterPro" id="IPR023214">
    <property type="entry name" value="HAD_sf"/>
</dbReference>